<reference evidence="3 4" key="1">
    <citation type="submission" date="2024-07" db="EMBL/GenBank/DDBJ databases">
        <title>Uliginosibacterium flavum JJ3220;KACC:17644.</title>
        <authorList>
            <person name="Kim M.K."/>
        </authorList>
    </citation>
    <scope>NUCLEOTIDE SEQUENCE [LARGE SCALE GENOMIC DNA]</scope>
    <source>
        <strain evidence="3 4">KACC:17644</strain>
    </source>
</reference>
<evidence type="ECO:0000259" key="2">
    <source>
        <dbReference type="Pfam" id="PF03235"/>
    </source>
</evidence>
<sequence length="361" mass="41278">MATSSKITSAEQAYEDSYAAPQDPPPDIVVYNELRSCADLYRLYSKGQLEIKPDFQRDVVWKSPDKTRFIDSLMKQLPIPSMCFGYDNSTAKWIVIDGLQRMSSIVEFLDPKSEWKLSKLPDIDPKIAGERVSALRDATSPLHVMYERVENLTLPVTVLRCDFSSGEHMEYLFKIFHRLNAGGIRLTNQEIRNCIYSGDFNSMLMTLDDTPNWIEAKKYITGRKDRFRSVELILRIFAFQDNLESYNGNLTTFLNTFMKCHRLDGAAQIKKYKRRFEQVAEIFVTKVAEHIEKIGFSQAEALLVAVAINSKSLLSSTPLAMKKKIGKFYKIELLQTAALSSDLSRTEHVQQRINEAIQALS</sequence>
<dbReference type="Pfam" id="PF03235">
    <property type="entry name" value="GmrSD_N"/>
    <property type="match status" value="1"/>
</dbReference>
<dbReference type="Proteomes" id="UP001549691">
    <property type="component" value="Unassembled WGS sequence"/>
</dbReference>
<comment type="caution">
    <text evidence="3">The sequence shown here is derived from an EMBL/GenBank/DDBJ whole genome shotgun (WGS) entry which is preliminary data.</text>
</comment>
<accession>A0ABV2THV4</accession>
<protein>
    <submittedName>
        <fullName evidence="3">DUF262 domain-containing protein</fullName>
    </submittedName>
</protein>
<dbReference type="PANTHER" id="PTHR39639:SF1">
    <property type="entry name" value="DUF262 DOMAIN-CONTAINING PROTEIN"/>
    <property type="match status" value="1"/>
</dbReference>
<name>A0ABV2THV4_9RHOO</name>
<proteinExistence type="predicted"/>
<feature type="domain" description="GmrSD restriction endonucleases N-terminal" evidence="2">
    <location>
        <begin position="43"/>
        <end position="196"/>
    </location>
</feature>
<evidence type="ECO:0000256" key="1">
    <source>
        <dbReference type="SAM" id="MobiDB-lite"/>
    </source>
</evidence>
<dbReference type="InterPro" id="IPR004919">
    <property type="entry name" value="GmrSD_N"/>
</dbReference>
<feature type="compositionally biased region" description="Polar residues" evidence="1">
    <location>
        <begin position="1"/>
        <end position="11"/>
    </location>
</feature>
<organism evidence="3 4">
    <name type="scientific">Uliginosibacterium flavum</name>
    <dbReference type="NCBI Taxonomy" id="1396831"/>
    <lineage>
        <taxon>Bacteria</taxon>
        <taxon>Pseudomonadati</taxon>
        <taxon>Pseudomonadota</taxon>
        <taxon>Betaproteobacteria</taxon>
        <taxon>Rhodocyclales</taxon>
        <taxon>Zoogloeaceae</taxon>
        <taxon>Uliginosibacterium</taxon>
    </lineage>
</organism>
<dbReference type="EMBL" id="JBEWZI010000003">
    <property type="protein sequence ID" value="MET7013489.1"/>
    <property type="molecule type" value="Genomic_DNA"/>
</dbReference>
<dbReference type="PANTHER" id="PTHR39639">
    <property type="entry name" value="CHROMOSOME 16, WHOLE GENOME SHOTGUN SEQUENCE"/>
    <property type="match status" value="1"/>
</dbReference>
<feature type="region of interest" description="Disordered" evidence="1">
    <location>
        <begin position="1"/>
        <end position="21"/>
    </location>
</feature>
<gene>
    <name evidence="3" type="ORF">ABXR19_04760</name>
</gene>
<dbReference type="RefSeq" id="WP_354599949.1">
    <property type="nucleotide sequence ID" value="NZ_JBEWZI010000003.1"/>
</dbReference>
<evidence type="ECO:0000313" key="3">
    <source>
        <dbReference type="EMBL" id="MET7013489.1"/>
    </source>
</evidence>
<keyword evidence="4" id="KW-1185">Reference proteome</keyword>
<evidence type="ECO:0000313" key="4">
    <source>
        <dbReference type="Proteomes" id="UP001549691"/>
    </source>
</evidence>